<proteinExistence type="predicted"/>
<evidence type="ECO:0000313" key="1">
    <source>
        <dbReference type="EMBL" id="WOX57656.1"/>
    </source>
</evidence>
<dbReference type="AlphaFoldDB" id="A0AAX4FUN6"/>
<accession>A0AAX4FUN6</accession>
<dbReference type="KEGG" id="mrc:R6Y96_10260"/>
<dbReference type="Proteomes" id="UP001305652">
    <property type="component" value="Chromosome"/>
</dbReference>
<evidence type="ECO:0000313" key="2">
    <source>
        <dbReference type="Proteomes" id="UP001305652"/>
    </source>
</evidence>
<keyword evidence="2" id="KW-1185">Reference proteome</keyword>
<dbReference type="GeneID" id="85733543"/>
<organism evidence="1 2">
    <name type="scientific">Methanoculleus receptaculi</name>
    <dbReference type="NCBI Taxonomy" id="394967"/>
    <lineage>
        <taxon>Archaea</taxon>
        <taxon>Methanobacteriati</taxon>
        <taxon>Methanobacteriota</taxon>
        <taxon>Stenosarchaea group</taxon>
        <taxon>Methanomicrobia</taxon>
        <taxon>Methanomicrobiales</taxon>
        <taxon>Methanomicrobiaceae</taxon>
        <taxon>Methanoculleus</taxon>
    </lineage>
</organism>
<dbReference type="EMBL" id="CP137642">
    <property type="protein sequence ID" value="WOX57656.1"/>
    <property type="molecule type" value="Genomic_DNA"/>
</dbReference>
<sequence length="88" mass="9813">MTSPPATRSPRNLPLVEAGSRESALCTIANVAAALETLREVRKHVRGDHKRRLDDVAVILRVIAFDTQATYAITDDEAREFIRNCRPV</sequence>
<reference evidence="1 2" key="1">
    <citation type="submission" date="2023-10" db="EMBL/GenBank/DDBJ databases">
        <title>The complete genome sequence of Methanoculleus receptaculi DSM 18860.</title>
        <authorList>
            <person name="Lai S.-J."/>
            <person name="You Y.-T."/>
            <person name="Chen S.-C."/>
        </authorList>
    </citation>
    <scope>NUCLEOTIDE SEQUENCE [LARGE SCALE GENOMIC DNA]</scope>
    <source>
        <strain evidence="1 2">DSM 18860</strain>
    </source>
</reference>
<protein>
    <submittedName>
        <fullName evidence="1">Uncharacterized protein</fullName>
    </submittedName>
</protein>
<name>A0AAX4FUN6_9EURY</name>
<dbReference type="RefSeq" id="WP_318621359.1">
    <property type="nucleotide sequence ID" value="NZ_CP137642.1"/>
</dbReference>
<gene>
    <name evidence="1" type="ORF">R6Y96_10260</name>
</gene>